<dbReference type="Gene3D" id="3.20.20.140">
    <property type="entry name" value="Metal-dependent hydrolases"/>
    <property type="match status" value="1"/>
</dbReference>
<accession>A0A378W5Y0</accession>
<protein>
    <submittedName>
        <fullName evidence="3">O-pyrocatechuate decarboxylase</fullName>
    </submittedName>
</protein>
<dbReference type="Proteomes" id="UP000254945">
    <property type="component" value="Unassembled WGS sequence"/>
</dbReference>
<reference evidence="3 4" key="1">
    <citation type="submission" date="2018-06" db="EMBL/GenBank/DDBJ databases">
        <authorList>
            <consortium name="Pathogen Informatics"/>
            <person name="Doyle S."/>
        </authorList>
    </citation>
    <scope>NUCLEOTIDE SEQUENCE [LARGE SCALE GENOMIC DNA]</scope>
    <source>
        <strain evidence="3 4">NCTC4524</strain>
    </source>
</reference>
<name>A0A378W5Y0_9MYCO</name>
<dbReference type="InterPro" id="IPR006680">
    <property type="entry name" value="Amidohydro-rel"/>
</dbReference>
<gene>
    <name evidence="3" type="ORF">NCTC4524_04503</name>
</gene>
<dbReference type="InterPro" id="IPR032465">
    <property type="entry name" value="ACMSD"/>
</dbReference>
<evidence type="ECO:0000256" key="1">
    <source>
        <dbReference type="ARBA" id="ARBA00023239"/>
    </source>
</evidence>
<dbReference type="Pfam" id="PF04909">
    <property type="entry name" value="Amidohydro_2"/>
    <property type="match status" value="1"/>
</dbReference>
<dbReference type="RefSeq" id="WP_036390388.1">
    <property type="nucleotide sequence ID" value="NZ_CP081000.1"/>
</dbReference>
<dbReference type="GO" id="GO:0016831">
    <property type="term" value="F:carboxy-lyase activity"/>
    <property type="evidence" value="ECO:0007669"/>
    <property type="project" value="InterPro"/>
</dbReference>
<evidence type="ECO:0000313" key="3">
    <source>
        <dbReference type="EMBL" id="SUA28523.1"/>
    </source>
</evidence>
<evidence type="ECO:0000259" key="2">
    <source>
        <dbReference type="Pfam" id="PF04909"/>
    </source>
</evidence>
<keyword evidence="1" id="KW-0456">Lyase</keyword>
<feature type="domain" description="Amidohydrolase-related" evidence="2">
    <location>
        <begin position="32"/>
        <end position="320"/>
    </location>
</feature>
<dbReference type="AlphaFoldDB" id="A0A378W5Y0"/>
<dbReference type="PANTHER" id="PTHR21240">
    <property type="entry name" value="2-AMINO-3-CARBOXYLMUCONATE-6-SEMIALDEHYDE DECARBOXYLASE"/>
    <property type="match status" value="1"/>
</dbReference>
<dbReference type="GO" id="GO:0005829">
    <property type="term" value="C:cytosol"/>
    <property type="evidence" value="ECO:0007669"/>
    <property type="project" value="TreeGrafter"/>
</dbReference>
<dbReference type="InterPro" id="IPR032466">
    <property type="entry name" value="Metal_Hydrolase"/>
</dbReference>
<dbReference type="GO" id="GO:0019748">
    <property type="term" value="P:secondary metabolic process"/>
    <property type="evidence" value="ECO:0007669"/>
    <property type="project" value="TreeGrafter"/>
</dbReference>
<organism evidence="3 4">
    <name type="scientific">Mycolicibacterium senegalense</name>
    <dbReference type="NCBI Taxonomy" id="1796"/>
    <lineage>
        <taxon>Bacteria</taxon>
        <taxon>Bacillati</taxon>
        <taxon>Actinomycetota</taxon>
        <taxon>Actinomycetes</taxon>
        <taxon>Mycobacteriales</taxon>
        <taxon>Mycobacteriaceae</taxon>
        <taxon>Mycolicibacterium</taxon>
    </lineage>
</organism>
<evidence type="ECO:0000313" key="4">
    <source>
        <dbReference type="Proteomes" id="UP000254945"/>
    </source>
</evidence>
<dbReference type="GO" id="GO:0016787">
    <property type="term" value="F:hydrolase activity"/>
    <property type="evidence" value="ECO:0007669"/>
    <property type="project" value="InterPro"/>
</dbReference>
<dbReference type="PANTHER" id="PTHR21240:SF30">
    <property type="entry name" value="AMIDOHYDROLASE-RELATED DOMAIN-CONTAINING PROTEIN-RELATED"/>
    <property type="match status" value="1"/>
</dbReference>
<sequence length="326" mass="36532">MEDKIALEEHFAITEYNRVRPPFLGEPLWREVQRRIVDFEGERLAEMDRHGIAYSVISLTSPGVQGETDPRQAVERARIANDALAQAISAHPDRLGGFAAVALQDVDTAVAELDRAVRELGFHGVLINSWTNLPEGVGRLDEARFAPFWDRVAELDVPVYLHPRQLYPDQRQVIDGRPELSGPVWEFATDCSASALRLITSGLFDRHPGVQIILGHLGEGLPYDIWRIENRMRLAADQTELQSTPTEYLRRNFFVTTSGHFSTTSLLAALTVMGADRVMFSVDYPYEFTDQAAAWFDALDLDESVHRAIASGNAARLFDLKSEAAR</sequence>
<dbReference type="EMBL" id="UGQQ01000002">
    <property type="protein sequence ID" value="SUA28523.1"/>
    <property type="molecule type" value="Genomic_DNA"/>
</dbReference>
<dbReference type="SUPFAM" id="SSF51556">
    <property type="entry name" value="Metallo-dependent hydrolases"/>
    <property type="match status" value="1"/>
</dbReference>
<proteinExistence type="predicted"/>